<organism evidence="10 11">
    <name type="scientific">Caulobacter flavus</name>
    <dbReference type="NCBI Taxonomy" id="1679497"/>
    <lineage>
        <taxon>Bacteria</taxon>
        <taxon>Pseudomonadati</taxon>
        <taxon>Pseudomonadota</taxon>
        <taxon>Alphaproteobacteria</taxon>
        <taxon>Caulobacterales</taxon>
        <taxon>Caulobacteraceae</taxon>
        <taxon>Caulobacter</taxon>
    </lineage>
</organism>
<keyword evidence="4 6" id="KW-0862">Zinc</keyword>
<dbReference type="Proteomes" id="UP000234483">
    <property type="component" value="Unassembled WGS sequence"/>
</dbReference>
<dbReference type="PANTHER" id="PTHR22726">
    <property type="entry name" value="METALLOENDOPEPTIDASE OMA1"/>
    <property type="match status" value="1"/>
</dbReference>
<dbReference type="GO" id="GO:0051603">
    <property type="term" value="P:proteolysis involved in protein catabolic process"/>
    <property type="evidence" value="ECO:0007669"/>
    <property type="project" value="TreeGrafter"/>
</dbReference>
<sequence length="417" mass="45075">MPRVLRPRAKGLALLAAAVLAAAPAGAQPRAPHLRPAETSDEGGIWALSEKAELAARQSAERNRDPALNAYVAGIIAKLAPEYQGDIRVYVMDRPFFNAQMAANGYGEVWSSVLLRAQSEDELAYVLGHEIGHFSENHSIESYRSLKARLGATMVLQAVVTVAAAGAAVNAGSAQGATDIMRAASAVSDLIYLGQLAAYFGYSRENESEADALGFKRAVAAGYDPAAGAAIWRSLMAETEASSFKRVREQQARPNVFNTHPLSVERVKALDDMAAKSPVKASTSDRKAYRAMIRPHLAVWLKDDLRRRDYGQSLVLIDRLSTQGEDLGVLTFYRAEAYRQRRGEGDLELARKAYAEAGAHADAPIAAWRCLGDLSLQAGDRAAAKTAYETYLARAPQAQDRWLVEASLKKLSEGSAT</sequence>
<keyword evidence="2" id="KW-0479">Metal-binding</keyword>
<dbReference type="Pfam" id="PF01435">
    <property type="entry name" value="Peptidase_M48"/>
    <property type="match status" value="1"/>
</dbReference>
<dbReference type="OrthoDB" id="9810445at2"/>
<dbReference type="CDD" id="cd07324">
    <property type="entry name" value="M48C_Oma1-like"/>
    <property type="match status" value="1"/>
</dbReference>
<evidence type="ECO:0000313" key="10">
    <source>
        <dbReference type="EMBL" id="PLR07859.1"/>
    </source>
</evidence>
<protein>
    <recommendedName>
        <fullName evidence="8">Peptidase M48 domain-containing protein</fullName>
    </recommendedName>
</protein>
<dbReference type="SUPFAM" id="SSF48452">
    <property type="entry name" value="TPR-like"/>
    <property type="match status" value="1"/>
</dbReference>
<feature type="signal peptide" evidence="7">
    <location>
        <begin position="1"/>
        <end position="27"/>
    </location>
</feature>
<reference evidence="9 12" key="2">
    <citation type="submission" date="2018-01" db="EMBL/GenBank/DDBJ databases">
        <title>Complete genome sequence of Caulobacter flavus RHGG3.</title>
        <authorList>
            <person name="Yang E."/>
        </authorList>
    </citation>
    <scope>NUCLEOTIDE SEQUENCE [LARGE SCALE GENOMIC DNA]</scope>
    <source>
        <strain evidence="9 12">RHGG3</strain>
    </source>
</reference>
<keyword evidence="3 6" id="KW-0378">Hydrolase</keyword>
<evidence type="ECO:0000256" key="2">
    <source>
        <dbReference type="ARBA" id="ARBA00022723"/>
    </source>
</evidence>
<dbReference type="RefSeq" id="WP_101715026.1">
    <property type="nucleotide sequence ID" value="NZ_CP026100.1"/>
</dbReference>
<dbReference type="AlphaFoldDB" id="A0A2N5CN50"/>
<dbReference type="GO" id="GO:0046872">
    <property type="term" value="F:metal ion binding"/>
    <property type="evidence" value="ECO:0007669"/>
    <property type="project" value="UniProtKB-KW"/>
</dbReference>
<accession>A0A2N5CN50</accession>
<feature type="chain" id="PRO_5044577688" description="Peptidase M48 domain-containing protein" evidence="7">
    <location>
        <begin position="28"/>
        <end position="417"/>
    </location>
</feature>
<evidence type="ECO:0000256" key="1">
    <source>
        <dbReference type="ARBA" id="ARBA00022670"/>
    </source>
</evidence>
<evidence type="ECO:0000256" key="6">
    <source>
        <dbReference type="RuleBase" id="RU003983"/>
    </source>
</evidence>
<dbReference type="InterPro" id="IPR001915">
    <property type="entry name" value="Peptidase_M48"/>
</dbReference>
<dbReference type="PANTHER" id="PTHR22726:SF24">
    <property type="entry name" value="M48 FAMILY METALLOPEPTIDASE"/>
    <property type="match status" value="1"/>
</dbReference>
<comment type="similarity">
    <text evidence="6">Belongs to the peptidase M48 family.</text>
</comment>
<dbReference type="EMBL" id="PJRQ01000044">
    <property type="protein sequence ID" value="PLR07859.1"/>
    <property type="molecule type" value="Genomic_DNA"/>
</dbReference>
<dbReference type="GO" id="GO:0004222">
    <property type="term" value="F:metalloendopeptidase activity"/>
    <property type="evidence" value="ECO:0007669"/>
    <property type="project" value="InterPro"/>
</dbReference>
<gene>
    <name evidence="9" type="ORF">C1707_10300</name>
    <name evidence="10" type="ORF">CFHF_21775</name>
</gene>
<keyword evidence="12" id="KW-1185">Reference proteome</keyword>
<dbReference type="Proteomes" id="UP000281192">
    <property type="component" value="Chromosome"/>
</dbReference>
<keyword evidence="1 6" id="KW-0645">Protease</keyword>
<keyword evidence="7" id="KW-0732">Signal</keyword>
<evidence type="ECO:0000313" key="11">
    <source>
        <dbReference type="Proteomes" id="UP000234483"/>
    </source>
</evidence>
<evidence type="ECO:0000256" key="5">
    <source>
        <dbReference type="ARBA" id="ARBA00023049"/>
    </source>
</evidence>
<dbReference type="Gene3D" id="3.30.2010.10">
    <property type="entry name" value="Metalloproteases ('zincins'), catalytic domain"/>
    <property type="match status" value="1"/>
</dbReference>
<dbReference type="EMBL" id="CP026100">
    <property type="protein sequence ID" value="AYV46623.1"/>
    <property type="molecule type" value="Genomic_DNA"/>
</dbReference>
<evidence type="ECO:0000256" key="4">
    <source>
        <dbReference type="ARBA" id="ARBA00022833"/>
    </source>
</evidence>
<dbReference type="KEGG" id="cfh:C1707_10300"/>
<dbReference type="Gene3D" id="1.25.40.10">
    <property type="entry name" value="Tetratricopeptide repeat domain"/>
    <property type="match status" value="1"/>
</dbReference>
<feature type="domain" description="Peptidase M48" evidence="8">
    <location>
        <begin position="66"/>
        <end position="273"/>
    </location>
</feature>
<comment type="cofactor">
    <cofactor evidence="6">
        <name>Zn(2+)</name>
        <dbReference type="ChEBI" id="CHEBI:29105"/>
    </cofactor>
    <text evidence="6">Binds 1 zinc ion per subunit.</text>
</comment>
<proteinExistence type="inferred from homology"/>
<evidence type="ECO:0000313" key="12">
    <source>
        <dbReference type="Proteomes" id="UP000281192"/>
    </source>
</evidence>
<evidence type="ECO:0000259" key="8">
    <source>
        <dbReference type="Pfam" id="PF01435"/>
    </source>
</evidence>
<dbReference type="InterPro" id="IPR051156">
    <property type="entry name" value="Mito/Outer_Membr_Metalloprot"/>
</dbReference>
<reference evidence="10 11" key="1">
    <citation type="submission" date="2017-12" db="EMBL/GenBank/DDBJ databases">
        <title>The genome sequence of Caulobacter flavus CGMCC1 15093.</title>
        <authorList>
            <person name="Gao J."/>
            <person name="Mao X."/>
            <person name="Sun J."/>
        </authorList>
    </citation>
    <scope>NUCLEOTIDE SEQUENCE [LARGE SCALE GENOMIC DNA]</scope>
    <source>
        <strain evidence="10 11">CGMCC1 15093</strain>
    </source>
</reference>
<keyword evidence="5 6" id="KW-0482">Metalloprotease</keyword>
<name>A0A2N5CN50_9CAUL</name>
<evidence type="ECO:0000256" key="7">
    <source>
        <dbReference type="SAM" id="SignalP"/>
    </source>
</evidence>
<evidence type="ECO:0000313" key="9">
    <source>
        <dbReference type="EMBL" id="AYV46623.1"/>
    </source>
</evidence>
<evidence type="ECO:0000256" key="3">
    <source>
        <dbReference type="ARBA" id="ARBA00022801"/>
    </source>
</evidence>
<dbReference type="InterPro" id="IPR011990">
    <property type="entry name" value="TPR-like_helical_dom_sf"/>
</dbReference>
<dbReference type="GO" id="GO:0016020">
    <property type="term" value="C:membrane"/>
    <property type="evidence" value="ECO:0007669"/>
    <property type="project" value="TreeGrafter"/>
</dbReference>